<dbReference type="GeneID" id="92951265"/>
<reference evidence="3" key="1">
    <citation type="submission" date="2021-02" db="EMBL/GenBank/DDBJ databases">
        <title>Genomic Encyclopedia of Type Strains, Phase IV (KMG-V): Genome sequencing to study the core and pangenomes of soil and plant-associated prokaryotes.</title>
        <authorList>
            <person name="Whitman W."/>
        </authorList>
    </citation>
    <scope>NUCLEOTIDE SEQUENCE</scope>
    <source>
        <strain evidence="3">USDA 406</strain>
    </source>
</reference>
<dbReference type="PROSITE" id="PS51819">
    <property type="entry name" value="VOC"/>
    <property type="match status" value="1"/>
</dbReference>
<evidence type="ECO:0000313" key="5">
    <source>
        <dbReference type="Proteomes" id="UP000673383"/>
    </source>
</evidence>
<dbReference type="GO" id="GO:0004462">
    <property type="term" value="F:lactoylglutathione lyase activity"/>
    <property type="evidence" value="ECO:0007669"/>
    <property type="project" value="UniProtKB-EC"/>
</dbReference>
<gene>
    <name evidence="4" type="ORF">ABIF29_008063</name>
    <name evidence="3" type="ORF">JOH49_003375</name>
</gene>
<reference evidence="4 6" key="2">
    <citation type="submission" date="2024-07" db="EMBL/GenBank/DDBJ databases">
        <title>Genomic Encyclopedia of Type Strains, Phase V (KMG-V): Genome sequencing to study the core and pangenomes of soil and plant-associated prokaryotes.</title>
        <authorList>
            <person name="Whitman W."/>
        </authorList>
    </citation>
    <scope>NUCLEOTIDE SEQUENCE [LARGE SCALE GENOMIC DNA]</scope>
    <source>
        <strain evidence="4 6">USDA 415</strain>
    </source>
</reference>
<protein>
    <submittedName>
        <fullName evidence="4">Glyoxylase I family protein</fullName>
    </submittedName>
    <submittedName>
        <fullName evidence="3">Lactoylglutathione lyase</fullName>
        <ecNumber evidence="3">4.4.1.5</ecNumber>
    </submittedName>
</protein>
<dbReference type="InterPro" id="IPR029068">
    <property type="entry name" value="Glyas_Bleomycin-R_OHBP_Dase"/>
</dbReference>
<evidence type="ECO:0000313" key="4">
    <source>
        <dbReference type="EMBL" id="MEY9321264.1"/>
    </source>
</evidence>
<evidence type="ECO:0000259" key="2">
    <source>
        <dbReference type="PROSITE" id="PS51819"/>
    </source>
</evidence>
<dbReference type="EC" id="4.4.1.5" evidence="3"/>
<dbReference type="Gene3D" id="3.10.180.10">
    <property type="entry name" value="2,3-Dihydroxybiphenyl 1,2-Dioxygenase, domain 1"/>
    <property type="match status" value="1"/>
</dbReference>
<dbReference type="SUPFAM" id="SSF54593">
    <property type="entry name" value="Glyoxalase/Bleomycin resistance protein/Dihydroxybiphenyl dioxygenase"/>
    <property type="match status" value="1"/>
</dbReference>
<dbReference type="InterPro" id="IPR037523">
    <property type="entry name" value="VOC_core"/>
</dbReference>
<keyword evidence="3" id="KW-0456">Lyase</keyword>
<sequence length="134" mass="14246">MALKDVIGEYAFVSKVDVSDLDASVAFYGKKLGLIPDEKYHTSTWRQFRVLPRVAIGLNVHPTGVGTGGAVATLVVDDIEQASNRLQKQGVEVSKIDDVGDGVRLAFFKDPDGNSLGLRQNSPQHPKAAAVGGA</sequence>
<accession>A0A4Y3ZXA9</accession>
<dbReference type="RefSeq" id="WP_075969173.1">
    <property type="nucleotide sequence ID" value="NZ_BJNL01000135.1"/>
</dbReference>
<comment type="caution">
    <text evidence="3">The sequence shown here is derived from an EMBL/GenBank/DDBJ whole genome shotgun (WGS) entry which is preliminary data.</text>
</comment>
<feature type="region of interest" description="Disordered" evidence="1">
    <location>
        <begin position="114"/>
        <end position="134"/>
    </location>
</feature>
<name>A0A4Y3ZXA9_BRAEL</name>
<organism evidence="3 5">
    <name type="scientific">Bradyrhizobium elkanii</name>
    <dbReference type="NCBI Taxonomy" id="29448"/>
    <lineage>
        <taxon>Bacteria</taxon>
        <taxon>Pseudomonadati</taxon>
        <taxon>Pseudomonadota</taxon>
        <taxon>Alphaproteobacteria</taxon>
        <taxon>Hyphomicrobiales</taxon>
        <taxon>Nitrobacteraceae</taxon>
        <taxon>Bradyrhizobium</taxon>
    </lineage>
</organism>
<evidence type="ECO:0000256" key="1">
    <source>
        <dbReference type="SAM" id="MobiDB-lite"/>
    </source>
</evidence>
<keyword evidence="6" id="KW-1185">Reference proteome</keyword>
<dbReference type="Proteomes" id="UP000673383">
    <property type="component" value="Unassembled WGS sequence"/>
</dbReference>
<dbReference type="Proteomes" id="UP001565471">
    <property type="component" value="Unassembled WGS sequence"/>
</dbReference>
<evidence type="ECO:0000313" key="6">
    <source>
        <dbReference type="Proteomes" id="UP001565471"/>
    </source>
</evidence>
<dbReference type="EMBL" id="JAFICZ010000001">
    <property type="protein sequence ID" value="MBP1293622.1"/>
    <property type="molecule type" value="Genomic_DNA"/>
</dbReference>
<dbReference type="InterPro" id="IPR004360">
    <property type="entry name" value="Glyas_Fos-R_dOase_dom"/>
</dbReference>
<proteinExistence type="predicted"/>
<dbReference type="CDD" id="cd06587">
    <property type="entry name" value="VOC"/>
    <property type="match status" value="1"/>
</dbReference>
<dbReference type="Pfam" id="PF00903">
    <property type="entry name" value="Glyoxalase"/>
    <property type="match status" value="1"/>
</dbReference>
<dbReference type="AlphaFoldDB" id="A0A4Y3ZXA9"/>
<dbReference type="EMBL" id="JBGBZA010000002">
    <property type="protein sequence ID" value="MEY9321264.1"/>
    <property type="molecule type" value="Genomic_DNA"/>
</dbReference>
<evidence type="ECO:0000313" key="3">
    <source>
        <dbReference type="EMBL" id="MBP1293622.1"/>
    </source>
</evidence>
<feature type="domain" description="VOC" evidence="2">
    <location>
        <begin position="9"/>
        <end position="121"/>
    </location>
</feature>